<dbReference type="Pfam" id="PF04446">
    <property type="entry name" value="Thg1"/>
    <property type="match status" value="1"/>
</dbReference>
<keyword evidence="2" id="KW-0548">Nucleotidyltransferase</keyword>
<dbReference type="PANTHER" id="PTHR12729:SF1">
    <property type="entry name" value="TRNAHIS GUANYLYLTRANSFERASE CATALYTIC DOMAIN-CONTAINING PROTEIN"/>
    <property type="match status" value="1"/>
</dbReference>
<evidence type="ECO:0000259" key="1">
    <source>
        <dbReference type="Pfam" id="PF04446"/>
    </source>
</evidence>
<evidence type="ECO:0000313" key="2">
    <source>
        <dbReference type="EMBL" id="DAD55568.1"/>
    </source>
</evidence>
<dbReference type="GO" id="GO:0008193">
    <property type="term" value="F:tRNA guanylyltransferase activity"/>
    <property type="evidence" value="ECO:0007669"/>
    <property type="project" value="InterPro"/>
</dbReference>
<keyword evidence="2" id="KW-0808">Transferase</keyword>
<name>A0A8D9PE68_9VIRU</name>
<dbReference type="EMBL" id="BK029940">
    <property type="protein sequence ID" value="DAD55568.1"/>
    <property type="molecule type" value="Genomic_DNA"/>
</dbReference>
<sequence length="274" mass="32216">MEYKTLSDRMKGAYENRYRNYLPENFPVIIRLDGAHFHSFCRGMKKPFDPIFVKTMQQTMLKLCEIIPNVKFGYVESDEISLVMIQSERNSQPWFDNNIQKIVSTSAALCTLWFNNYFAENTIIDTTLDIFNMNQDSYDWKMVRKGKEMPTFDSRVFVVPAFEVHNYFVWRQQDCTRNSIQAVAQSLYSQKELHGINTTKLQDKMFTEKGVNWNDYTTVEKRGTCAYRVPTTVIGKDGQEAIRYKWILDYEMPILTSEEGKDFISQKVFTNESV</sequence>
<proteinExistence type="predicted"/>
<reference evidence="2" key="1">
    <citation type="journal article" date="2021" name="Proc. Natl. Acad. Sci. U.S.A.">
        <title>A Catalog of Tens of Thousands of Viruses from Human Metagenomes Reveals Hidden Associations with Chronic Diseases.</title>
        <authorList>
            <person name="Tisza M.J."/>
            <person name="Buck C.B."/>
        </authorList>
    </citation>
    <scope>NUCLEOTIDE SEQUENCE</scope>
    <source>
        <strain evidence="2">CtOZu12</strain>
    </source>
</reference>
<protein>
    <submittedName>
        <fullName evidence="2">tRNA-His guanylyltransferase</fullName>
    </submittedName>
</protein>
<dbReference type="GO" id="GO:0006400">
    <property type="term" value="P:tRNA modification"/>
    <property type="evidence" value="ECO:0007669"/>
    <property type="project" value="InterPro"/>
</dbReference>
<organism evidence="2">
    <name type="scientific">Bacteriophage sp</name>
    <dbReference type="NCBI Taxonomy" id="38018"/>
    <lineage>
        <taxon>Viruses</taxon>
    </lineage>
</organism>
<accession>A0A8D9PE68</accession>
<dbReference type="GO" id="GO:0000287">
    <property type="term" value="F:magnesium ion binding"/>
    <property type="evidence" value="ECO:0007669"/>
    <property type="project" value="InterPro"/>
</dbReference>
<dbReference type="PANTHER" id="PTHR12729">
    <property type="entry name" value="TRNA(HIS) GUANYLYLTRANSFERASE-RELATED"/>
    <property type="match status" value="1"/>
</dbReference>
<feature type="domain" description="tRNAHis guanylyltransferase catalytic" evidence="1">
    <location>
        <begin position="10"/>
        <end position="160"/>
    </location>
</feature>
<dbReference type="InterPro" id="IPR024956">
    <property type="entry name" value="tRNAHis_GuaTrfase_cat"/>
</dbReference>
<dbReference type="InterPro" id="IPR038469">
    <property type="entry name" value="tRNAHis_GuaTrfase_Thg1_sf"/>
</dbReference>
<dbReference type="InterPro" id="IPR007537">
    <property type="entry name" value="tRNAHis_GuaTrfase_Thg1"/>
</dbReference>
<dbReference type="Gene3D" id="3.30.70.3000">
    <property type="match status" value="1"/>
</dbReference>